<reference evidence="3" key="1">
    <citation type="journal article" date="2013" name="Genome Announc.">
        <title>Draft genome sequence of the grapevine dieback fungus Eutypa lata UCR-EL1.</title>
        <authorList>
            <person name="Blanco-Ulate B."/>
            <person name="Rolshausen P.E."/>
            <person name="Cantu D."/>
        </authorList>
    </citation>
    <scope>NUCLEOTIDE SEQUENCE [LARGE SCALE GENOMIC DNA]</scope>
    <source>
        <strain evidence="3">UCR-EL1</strain>
    </source>
</reference>
<evidence type="ECO:0000313" key="3">
    <source>
        <dbReference type="Proteomes" id="UP000012174"/>
    </source>
</evidence>
<feature type="region of interest" description="Disordered" evidence="1">
    <location>
        <begin position="25"/>
        <end position="91"/>
    </location>
</feature>
<gene>
    <name evidence="2" type="ORF">UCREL1_8424</name>
</gene>
<organism evidence="2 3">
    <name type="scientific">Eutypa lata (strain UCR-EL1)</name>
    <name type="common">Grapevine dieback disease fungus</name>
    <name type="synonym">Eutypa armeniacae</name>
    <dbReference type="NCBI Taxonomy" id="1287681"/>
    <lineage>
        <taxon>Eukaryota</taxon>
        <taxon>Fungi</taxon>
        <taxon>Dikarya</taxon>
        <taxon>Ascomycota</taxon>
        <taxon>Pezizomycotina</taxon>
        <taxon>Sordariomycetes</taxon>
        <taxon>Xylariomycetidae</taxon>
        <taxon>Xylariales</taxon>
        <taxon>Diatrypaceae</taxon>
        <taxon>Eutypa</taxon>
    </lineage>
</organism>
<name>M7T4A8_EUTLA</name>
<accession>M7T4A8</accession>
<evidence type="ECO:0000313" key="2">
    <source>
        <dbReference type="EMBL" id="EMR64616.1"/>
    </source>
</evidence>
<protein>
    <submittedName>
        <fullName evidence="2">Uncharacterized protein</fullName>
    </submittedName>
</protein>
<evidence type="ECO:0000256" key="1">
    <source>
        <dbReference type="SAM" id="MobiDB-lite"/>
    </source>
</evidence>
<dbReference type="AlphaFoldDB" id="M7T4A8"/>
<keyword evidence="3" id="KW-1185">Reference proteome</keyword>
<feature type="region of interest" description="Disordered" evidence="1">
    <location>
        <begin position="170"/>
        <end position="189"/>
    </location>
</feature>
<feature type="compositionally biased region" description="Polar residues" evidence="1">
    <location>
        <begin position="55"/>
        <end position="65"/>
    </location>
</feature>
<proteinExistence type="predicted"/>
<dbReference type="HOGENOM" id="CLU_1156381_0_0_1"/>
<feature type="compositionally biased region" description="Polar residues" evidence="1">
    <location>
        <begin position="74"/>
        <end position="91"/>
    </location>
</feature>
<feature type="compositionally biased region" description="Polar residues" evidence="1">
    <location>
        <begin position="170"/>
        <end position="181"/>
    </location>
</feature>
<dbReference type="Proteomes" id="UP000012174">
    <property type="component" value="Unassembled WGS sequence"/>
</dbReference>
<sequence>MEISGAFPVLNQDYLDTFFSFDEPTSQQSVNPDIHQQVPIPAGAQGRIEKRPSFSMPQGQPNGAGSQEPIGWSTVGQPSPFTDMSQPSFSLDMSQQSFGPSGYELSTGFSTPQYPANVGEDPMVSASSPAANPLLGEGLMVSGSSGLNPGAAPSGQAYSITPMPPAAAAISNQGLRQQRPSAGTPVRPTTYVPRTLKELKMRGYAPTDNVAANNIYHEKLYGKLVKKENAKKRRLNKLHK</sequence>
<dbReference type="EMBL" id="KB707041">
    <property type="protein sequence ID" value="EMR64616.1"/>
    <property type="molecule type" value="Genomic_DNA"/>
</dbReference>
<dbReference type="KEGG" id="ela:UCREL1_8424"/>